<dbReference type="RefSeq" id="WP_144358363.1">
    <property type="nucleotide sequence ID" value="NZ_VMNH01000007.1"/>
</dbReference>
<evidence type="ECO:0000313" key="1">
    <source>
        <dbReference type="EMBL" id="TVO75783.1"/>
    </source>
</evidence>
<reference evidence="1 2" key="1">
    <citation type="submission" date="2019-07" db="EMBL/GenBank/DDBJ databases">
        <title>The pathways for chlorine oxyanion respiration interact through the shared metabolite chlorate.</title>
        <authorList>
            <person name="Barnum T.P."/>
            <person name="Cheng Y."/>
            <person name="Hill K.A."/>
            <person name="Lucas L.N."/>
            <person name="Carlson H.K."/>
            <person name="Coates J.D."/>
        </authorList>
    </citation>
    <scope>NUCLEOTIDE SEQUENCE [LARGE SCALE GENOMIC DNA]</scope>
    <source>
        <strain evidence="1 2">BK-1</strain>
    </source>
</reference>
<dbReference type="AlphaFoldDB" id="A0A558DRV3"/>
<protein>
    <recommendedName>
        <fullName evidence="3">DUF4410 domain-containing protein</fullName>
    </recommendedName>
</protein>
<gene>
    <name evidence="1" type="ORF">FHP88_07205</name>
</gene>
<evidence type="ECO:0008006" key="3">
    <source>
        <dbReference type="Google" id="ProtNLM"/>
    </source>
</evidence>
<proteinExistence type="predicted"/>
<organism evidence="1 2">
    <name type="scientific">Sedimenticola selenatireducens</name>
    <dbReference type="NCBI Taxonomy" id="191960"/>
    <lineage>
        <taxon>Bacteria</taxon>
        <taxon>Pseudomonadati</taxon>
        <taxon>Pseudomonadota</taxon>
        <taxon>Gammaproteobacteria</taxon>
        <taxon>Chromatiales</taxon>
        <taxon>Sedimenticolaceae</taxon>
        <taxon>Sedimenticola</taxon>
    </lineage>
</organism>
<keyword evidence="2" id="KW-1185">Reference proteome</keyword>
<comment type="caution">
    <text evidence="1">The sequence shown here is derived from an EMBL/GenBank/DDBJ whole genome shotgun (WGS) entry which is preliminary data.</text>
</comment>
<dbReference type="PROSITE" id="PS51257">
    <property type="entry name" value="PROKAR_LIPOPROTEIN"/>
    <property type="match status" value="1"/>
</dbReference>
<sequence>MKLDFLRAFHLSILVILGISLTGCATVAMPPPTASVSTVEKLRTANLIPSNVGKFGLAPELNPTLDKTVGGLRGSSIHGADGSFSQQLREVVIVELKAAGLYDEKSPIQIEAQLSDNHVDAAIGTGTARLAAIFTVDKTGSRVFEKTLSVDSSWESSFIGAIAIPEAMNQYSSLYKALVEKLFDDKDFQTVLAR</sequence>
<dbReference type="EMBL" id="VMNH01000007">
    <property type="protein sequence ID" value="TVO75783.1"/>
    <property type="molecule type" value="Genomic_DNA"/>
</dbReference>
<accession>A0A558DRV3</accession>
<evidence type="ECO:0000313" key="2">
    <source>
        <dbReference type="Proteomes" id="UP000316649"/>
    </source>
</evidence>
<dbReference type="Proteomes" id="UP000316649">
    <property type="component" value="Unassembled WGS sequence"/>
</dbReference>
<dbReference type="OrthoDB" id="7596528at2"/>
<name>A0A558DRV3_9GAMM</name>